<reference evidence="1 2" key="1">
    <citation type="submission" date="2017-06" db="EMBL/GenBank/DDBJ databases">
        <title>Genome sequencing of cyanobaciteial culture collection at National Institute for Environmental Studies (NIES).</title>
        <authorList>
            <person name="Hirose Y."/>
            <person name="Shimura Y."/>
            <person name="Fujisawa T."/>
            <person name="Nakamura Y."/>
            <person name="Kawachi M."/>
        </authorList>
    </citation>
    <scope>NUCLEOTIDE SEQUENCE [LARGE SCALE GENOMIC DNA]</scope>
    <source>
        <strain evidence="1 2">NIES-21</strain>
        <plasmid evidence="2">Plasmid1 dna</plasmid>
    </source>
</reference>
<gene>
    <name evidence="1" type="ORF">NIES21_57730</name>
</gene>
<dbReference type="Proteomes" id="UP000218287">
    <property type="component" value="Plasmid Plasmid1 dna"/>
</dbReference>
<sequence>MPPLLKEVVIYVRVNGSFSVFDPARQRDIAYNFNLNTLWNGLKSKGKVICNGLIQNWVTWQNQPNKYPFDLFSNVIKKLASHPSEWIEVGETTRVSIEDVRDIPTVNLPYGKFNQSYVLYSNINPLL</sequence>
<proteinExistence type="predicted"/>
<name>A0A1Z4GQZ0_9CYAN</name>
<evidence type="ECO:0000313" key="1">
    <source>
        <dbReference type="EMBL" id="BAY19903.1"/>
    </source>
</evidence>
<dbReference type="AlphaFoldDB" id="A0A1Z4GQZ0"/>
<geneLocation type="plasmid" evidence="2">
    <name>Plasmid1 dna</name>
</geneLocation>
<keyword evidence="1" id="KW-0614">Plasmid</keyword>
<protein>
    <submittedName>
        <fullName evidence="1">Uncharacterized protein</fullName>
    </submittedName>
</protein>
<accession>A0A1Z4GQZ0</accession>
<organism evidence="1 2">
    <name type="scientific">Anabaenopsis circularis NIES-21</name>
    <dbReference type="NCBI Taxonomy" id="1085406"/>
    <lineage>
        <taxon>Bacteria</taxon>
        <taxon>Bacillati</taxon>
        <taxon>Cyanobacteriota</taxon>
        <taxon>Cyanophyceae</taxon>
        <taxon>Nostocales</taxon>
        <taxon>Nodulariaceae</taxon>
        <taxon>Anabaenopsis</taxon>
    </lineage>
</organism>
<keyword evidence="2" id="KW-1185">Reference proteome</keyword>
<dbReference type="EMBL" id="AP018175">
    <property type="protein sequence ID" value="BAY19903.1"/>
    <property type="molecule type" value="Genomic_DNA"/>
</dbReference>
<evidence type="ECO:0000313" key="2">
    <source>
        <dbReference type="Proteomes" id="UP000218287"/>
    </source>
</evidence>